<organism evidence="2 3">
    <name type="scientific">Acer negundo</name>
    <name type="common">Box elder</name>
    <dbReference type="NCBI Taxonomy" id="4023"/>
    <lineage>
        <taxon>Eukaryota</taxon>
        <taxon>Viridiplantae</taxon>
        <taxon>Streptophyta</taxon>
        <taxon>Embryophyta</taxon>
        <taxon>Tracheophyta</taxon>
        <taxon>Spermatophyta</taxon>
        <taxon>Magnoliopsida</taxon>
        <taxon>eudicotyledons</taxon>
        <taxon>Gunneridae</taxon>
        <taxon>Pentapetalae</taxon>
        <taxon>rosids</taxon>
        <taxon>malvids</taxon>
        <taxon>Sapindales</taxon>
        <taxon>Sapindaceae</taxon>
        <taxon>Hippocastanoideae</taxon>
        <taxon>Acereae</taxon>
        <taxon>Acer</taxon>
    </lineage>
</organism>
<dbReference type="EMBL" id="JAJSOW010000102">
    <property type="protein sequence ID" value="KAI9177652.1"/>
    <property type="molecule type" value="Genomic_DNA"/>
</dbReference>
<accession>A0AAD5IV96</accession>
<evidence type="ECO:0000313" key="1">
    <source>
        <dbReference type="EMBL" id="KAI9177046.1"/>
    </source>
</evidence>
<proteinExistence type="predicted"/>
<name>A0AAD5IV96_ACENE</name>
<evidence type="ECO:0000313" key="2">
    <source>
        <dbReference type="EMBL" id="KAI9177652.1"/>
    </source>
</evidence>
<evidence type="ECO:0000313" key="3">
    <source>
        <dbReference type="Proteomes" id="UP001064489"/>
    </source>
</evidence>
<protein>
    <submittedName>
        <fullName evidence="2">Uncharacterized protein</fullName>
    </submittedName>
</protein>
<keyword evidence="3" id="KW-1185">Reference proteome</keyword>
<reference evidence="2" key="2">
    <citation type="submission" date="2023-02" db="EMBL/GenBank/DDBJ databases">
        <authorList>
            <person name="Swenson N.G."/>
            <person name="Wegrzyn J.L."/>
            <person name="Mcevoy S.L."/>
        </authorList>
    </citation>
    <scope>NUCLEOTIDE SEQUENCE</scope>
    <source>
        <strain evidence="2">91603</strain>
        <tissue evidence="2">Leaf</tissue>
    </source>
</reference>
<dbReference type="EMBL" id="JAJSOW010000102">
    <property type="protein sequence ID" value="KAI9177046.1"/>
    <property type="molecule type" value="Genomic_DNA"/>
</dbReference>
<gene>
    <name evidence="1" type="ORF">LWI28_010392</name>
    <name evidence="2" type="ORF">LWI28_017770</name>
</gene>
<reference evidence="2" key="1">
    <citation type="journal article" date="2022" name="Plant J.">
        <title>Strategies of tolerance reflected in two North American maple genomes.</title>
        <authorList>
            <person name="McEvoy S.L."/>
            <person name="Sezen U.U."/>
            <person name="Trouern-Trend A."/>
            <person name="McMahon S.M."/>
            <person name="Schaberg P.G."/>
            <person name="Yang J."/>
            <person name="Wegrzyn J.L."/>
            <person name="Swenson N.G."/>
        </authorList>
    </citation>
    <scope>NUCLEOTIDE SEQUENCE</scope>
    <source>
        <strain evidence="2">91603</strain>
    </source>
</reference>
<sequence>MDYEGIKCEGILDQGNHVPTSLEEVDWISAQPFKDSKLYGKSSFFRVLGLLKTGDEVLLEYKCRALVTYGAPPPVQWNMDIHLEYQAMAPDLLGYEDKEALRWAAEYTCMPTHGGEEEEKKVFVVGHDWGAMILW</sequence>
<comment type="caution">
    <text evidence="2">The sequence shown here is derived from an EMBL/GenBank/DDBJ whole genome shotgun (WGS) entry which is preliminary data.</text>
</comment>
<dbReference type="AlphaFoldDB" id="A0AAD5IV96"/>
<dbReference type="Proteomes" id="UP001064489">
    <property type="component" value="Chromosome 5"/>
</dbReference>